<dbReference type="SUPFAM" id="SSF52540">
    <property type="entry name" value="P-loop containing nucleoside triphosphate hydrolases"/>
    <property type="match status" value="1"/>
</dbReference>
<accession>A0ABN5ZW87</accession>
<dbReference type="Proteomes" id="UP000466831">
    <property type="component" value="Chromosome"/>
</dbReference>
<dbReference type="PANTHER" id="PTHR36451:SF1">
    <property type="entry name" value="OMEGA-HYDROXY-BETA-DIHYDROMENAQUINONE-9 SULFOTRANSFERASE STF3"/>
    <property type="match status" value="1"/>
</dbReference>
<gene>
    <name evidence="1" type="ORF">MMARJ_33080</name>
</gene>
<protein>
    <submittedName>
        <fullName evidence="1">Sulfotransferase</fullName>
    </submittedName>
</protein>
<reference evidence="1 2" key="1">
    <citation type="journal article" date="2019" name="Emerg. Microbes Infect.">
        <title>Comprehensive subspecies identification of 175 nontuberculous mycobacteria species based on 7547 genomic profiles.</title>
        <authorList>
            <person name="Matsumoto Y."/>
            <person name="Kinjo T."/>
            <person name="Motooka D."/>
            <person name="Nabeya D."/>
            <person name="Jung N."/>
            <person name="Uechi K."/>
            <person name="Horii T."/>
            <person name="Iida T."/>
            <person name="Fujita J."/>
            <person name="Nakamura S."/>
        </authorList>
    </citation>
    <scope>NUCLEOTIDE SEQUENCE [LARGE SCALE GENOMIC DNA]</scope>
    <source>
        <strain evidence="1 2">JCM 17324</strain>
    </source>
</reference>
<sequence>MTADKDASEPIDRVLNVERLMDAAVSETGLDDFGPERFRGALEAYLRTVCTELNLGANGVVAEQAYAHRLLVNRLRFHRDLREHPEIASEVVSNPIIIVGLPRTGTTKLQRVMSLDPSVQPLILWQALNPAPMPATGSDGRDPRIDLAAEMMGALDAESPDFKAIHTLNPEEPDEDVWLHDFAFEALGSATRVGSFTLAEELGKGDHQRHVYEYEKSLLQYLQWQNGTNGPWILKSPVHIGNLAPMAEVFDGATIVHCHRDPHVAIASTLSGLDGLRQMLTGCPADDLKAFGEGWLRFWAAETAKNLNQRRTLAERIRIVDVAYDDIRSNTIGVIEEVYRACGRSLTPDAAGLMERWEQQNPQNKFGSHEYSLDRYGLTDDQVRAAFGDYLDQFGSLVGAR</sequence>
<organism evidence="1 2">
    <name type="scientific">Mycobacterium marseillense</name>
    <dbReference type="NCBI Taxonomy" id="701042"/>
    <lineage>
        <taxon>Bacteria</taxon>
        <taxon>Bacillati</taxon>
        <taxon>Actinomycetota</taxon>
        <taxon>Actinomycetes</taxon>
        <taxon>Mycobacteriales</taxon>
        <taxon>Mycobacteriaceae</taxon>
        <taxon>Mycobacterium</taxon>
        <taxon>Mycobacterium avium complex (MAC)</taxon>
    </lineage>
</organism>
<dbReference type="InterPro" id="IPR052736">
    <property type="entry name" value="Stf3_sulfotransferase"/>
</dbReference>
<name>A0ABN5ZW87_9MYCO</name>
<dbReference type="InterPro" id="IPR027417">
    <property type="entry name" value="P-loop_NTPase"/>
</dbReference>
<dbReference type="PANTHER" id="PTHR36451">
    <property type="entry name" value="PAPS-DEPENDENT SULFOTRANSFERASE STF3"/>
    <property type="match status" value="1"/>
</dbReference>
<evidence type="ECO:0000313" key="1">
    <source>
        <dbReference type="EMBL" id="BBY12568.1"/>
    </source>
</evidence>
<dbReference type="Pfam" id="PF13469">
    <property type="entry name" value="Sulfotransfer_3"/>
    <property type="match status" value="1"/>
</dbReference>
<dbReference type="EMBL" id="AP022584">
    <property type="protein sequence ID" value="BBY12568.1"/>
    <property type="molecule type" value="Genomic_DNA"/>
</dbReference>
<evidence type="ECO:0000313" key="2">
    <source>
        <dbReference type="Proteomes" id="UP000466831"/>
    </source>
</evidence>
<dbReference type="RefSeq" id="WP_083019331.1">
    <property type="nucleotide sequence ID" value="NZ_AP022584.1"/>
</dbReference>
<proteinExistence type="predicted"/>
<dbReference type="Gene3D" id="3.40.50.300">
    <property type="entry name" value="P-loop containing nucleotide triphosphate hydrolases"/>
    <property type="match status" value="1"/>
</dbReference>
<keyword evidence="2" id="KW-1185">Reference proteome</keyword>